<protein>
    <recommendedName>
        <fullName evidence="3">Tocopherol cyclase</fullName>
    </recommendedName>
</protein>
<dbReference type="EMBL" id="CP060828">
    <property type="protein sequence ID" value="QNP69300.1"/>
    <property type="molecule type" value="Genomic_DNA"/>
</dbReference>
<gene>
    <name evidence="1" type="ORF">IAG44_07515</name>
</gene>
<evidence type="ECO:0000313" key="1">
    <source>
        <dbReference type="EMBL" id="QNP69300.1"/>
    </source>
</evidence>
<dbReference type="InterPro" id="IPR025893">
    <property type="entry name" value="Tocopherol_cyclase"/>
</dbReference>
<dbReference type="KEGG" id="sroi:IAG44_07515"/>
<organism evidence="1 2">
    <name type="scientific">Streptomyces roseirectus</name>
    <dbReference type="NCBI Taxonomy" id="2768066"/>
    <lineage>
        <taxon>Bacteria</taxon>
        <taxon>Bacillati</taxon>
        <taxon>Actinomycetota</taxon>
        <taxon>Actinomycetes</taxon>
        <taxon>Kitasatosporales</taxon>
        <taxon>Streptomycetaceae</taxon>
        <taxon>Streptomyces</taxon>
    </lineage>
</organism>
<dbReference type="PANTHER" id="PTHR35309">
    <property type="match status" value="1"/>
</dbReference>
<dbReference type="PANTHER" id="PTHR35309:SF4">
    <property type="entry name" value="TOCOPHEROL CYCLASE"/>
    <property type="match status" value="1"/>
</dbReference>
<proteinExistence type="predicted"/>
<sequence>MIPALRHAWRATGADLPFGDPRPAHGVATEGFFWRFTTPGNRVVIAGCALVRHAGNRWGLAFLASEPGGFLRATTTDATWSDPDRLALTVGDALTVDGDRLDVDLGDDARLSVRLERPALWTGRPLHGLGAGSLLPGLSQYWHPYLFDADVTGKATLGGPPTALDGARCYAEKNWGPAFPDTWWWAQAHGFDRPDVCVALAGGPLSAGPLDTRLTSVVVRVGARVLRLVPPLARVRTEIAGGRWRVTAAGPRTTVRITAEAPGGGASPVPVPLAEPHALTASAHHLTAPLTLTVVRDGRTLYQGRSDLAGLETGGAHTPPAASVRRG</sequence>
<dbReference type="AlphaFoldDB" id="A0A7H0I934"/>
<dbReference type="GO" id="GO:0009976">
    <property type="term" value="F:tocopherol cyclase activity"/>
    <property type="evidence" value="ECO:0007669"/>
    <property type="project" value="InterPro"/>
</dbReference>
<accession>A0A7H0I934</accession>
<reference evidence="1 2" key="1">
    <citation type="submission" date="2020-08" db="EMBL/GenBank/DDBJ databases">
        <title>A novel species.</title>
        <authorList>
            <person name="Gao J."/>
        </authorList>
    </citation>
    <scope>NUCLEOTIDE SEQUENCE [LARGE SCALE GENOMIC DNA]</scope>
    <source>
        <strain evidence="1 2">CRXT-G-22</strain>
    </source>
</reference>
<evidence type="ECO:0000313" key="2">
    <source>
        <dbReference type="Proteomes" id="UP000516052"/>
    </source>
</evidence>
<dbReference type="SUPFAM" id="SSF159245">
    <property type="entry name" value="AttH-like"/>
    <property type="match status" value="1"/>
</dbReference>
<dbReference type="Pfam" id="PF14249">
    <property type="entry name" value="Tocopherol_cycl"/>
    <property type="match status" value="1"/>
</dbReference>
<dbReference type="RefSeq" id="WP_187746339.1">
    <property type="nucleotide sequence ID" value="NZ_CP060828.1"/>
</dbReference>
<name>A0A7H0I934_9ACTN</name>
<evidence type="ECO:0008006" key="3">
    <source>
        <dbReference type="Google" id="ProtNLM"/>
    </source>
</evidence>
<keyword evidence="2" id="KW-1185">Reference proteome</keyword>
<dbReference type="Proteomes" id="UP000516052">
    <property type="component" value="Chromosome"/>
</dbReference>